<sequence length="64" mass="6174">MAGGGFAAASLAAGYGGATMTASTLLTCHIAALGGLIFGYDMGVSGQLLPPSHSSSFGELPLLS</sequence>
<evidence type="ECO:0000313" key="2">
    <source>
        <dbReference type="Proteomes" id="UP001189122"/>
    </source>
</evidence>
<name>A0A7I8J2F9_SPIIN</name>
<accession>A0A7I8J2F9</accession>
<dbReference type="AlphaFoldDB" id="A0A7I8J2F9"/>
<dbReference type="Proteomes" id="UP001189122">
    <property type="component" value="Unassembled WGS sequence"/>
</dbReference>
<dbReference type="EMBL" id="CACRZD030000008">
    <property type="protein sequence ID" value="CAA6664405.1"/>
    <property type="molecule type" value="Genomic_DNA"/>
</dbReference>
<reference evidence="1 2" key="1">
    <citation type="submission" date="2019-12" db="EMBL/GenBank/DDBJ databases">
        <authorList>
            <person name="Scholz U."/>
            <person name="Mascher M."/>
            <person name="Fiebig A."/>
        </authorList>
    </citation>
    <scope>NUCLEOTIDE SEQUENCE</scope>
</reference>
<gene>
    <name evidence="1" type="ORF">SI7747_08010794</name>
</gene>
<keyword evidence="2" id="KW-1185">Reference proteome</keyword>
<evidence type="ECO:0000313" key="1">
    <source>
        <dbReference type="EMBL" id="CAA2624990.1"/>
    </source>
</evidence>
<dbReference type="EMBL" id="LR743595">
    <property type="protein sequence ID" value="CAA2624990.1"/>
    <property type="molecule type" value="Genomic_DNA"/>
</dbReference>
<organism evidence="1">
    <name type="scientific">Spirodela intermedia</name>
    <name type="common">Intermediate duckweed</name>
    <dbReference type="NCBI Taxonomy" id="51605"/>
    <lineage>
        <taxon>Eukaryota</taxon>
        <taxon>Viridiplantae</taxon>
        <taxon>Streptophyta</taxon>
        <taxon>Embryophyta</taxon>
        <taxon>Tracheophyta</taxon>
        <taxon>Spermatophyta</taxon>
        <taxon>Magnoliopsida</taxon>
        <taxon>Liliopsida</taxon>
        <taxon>Araceae</taxon>
        <taxon>Lemnoideae</taxon>
        <taxon>Spirodela</taxon>
    </lineage>
</organism>
<proteinExistence type="predicted"/>
<protein>
    <submittedName>
        <fullName evidence="1">Uncharacterized protein</fullName>
    </submittedName>
</protein>